<evidence type="ECO:0000256" key="13">
    <source>
        <dbReference type="ARBA" id="ARBA00076749"/>
    </source>
</evidence>
<dbReference type="EC" id="3.2.1.52" evidence="3"/>
<dbReference type="InterPro" id="IPR015883">
    <property type="entry name" value="Glyco_hydro_20_cat"/>
</dbReference>
<dbReference type="GO" id="GO:0006032">
    <property type="term" value="P:chitin catabolic process"/>
    <property type="evidence" value="ECO:0007669"/>
    <property type="project" value="UniProtKB-KW"/>
</dbReference>
<organism evidence="18 19">
    <name type="scientific">Trichoplusia ni</name>
    <name type="common">Cabbage looper</name>
    <dbReference type="NCBI Taxonomy" id="7111"/>
    <lineage>
        <taxon>Eukaryota</taxon>
        <taxon>Metazoa</taxon>
        <taxon>Ecdysozoa</taxon>
        <taxon>Arthropoda</taxon>
        <taxon>Hexapoda</taxon>
        <taxon>Insecta</taxon>
        <taxon>Pterygota</taxon>
        <taxon>Neoptera</taxon>
        <taxon>Endopterygota</taxon>
        <taxon>Lepidoptera</taxon>
        <taxon>Glossata</taxon>
        <taxon>Ditrysia</taxon>
        <taxon>Noctuoidea</taxon>
        <taxon>Noctuidae</taxon>
        <taxon>Plusiinae</taxon>
        <taxon>Trichoplusia</taxon>
    </lineage>
</organism>
<evidence type="ECO:0000313" key="18">
    <source>
        <dbReference type="Proteomes" id="UP000322000"/>
    </source>
</evidence>
<evidence type="ECO:0000256" key="3">
    <source>
        <dbReference type="ARBA" id="ARBA00012663"/>
    </source>
</evidence>
<keyword evidence="9" id="KW-0326">Glycosidase</keyword>
<dbReference type="PANTHER" id="PTHR22600:SF42">
    <property type="entry name" value="BETA-N-ACETYLHEXOSAMINIDASE"/>
    <property type="match status" value="1"/>
</dbReference>
<dbReference type="InterPro" id="IPR025705">
    <property type="entry name" value="Beta_hexosaminidase_sua/sub"/>
</dbReference>
<dbReference type="GO" id="GO:0030203">
    <property type="term" value="P:glycosaminoglycan metabolic process"/>
    <property type="evidence" value="ECO:0007669"/>
    <property type="project" value="TreeGrafter"/>
</dbReference>
<dbReference type="GeneID" id="113501111"/>
<evidence type="ECO:0000313" key="19">
    <source>
        <dbReference type="RefSeq" id="XP_026737932.1"/>
    </source>
</evidence>
<evidence type="ECO:0000256" key="7">
    <source>
        <dbReference type="ARBA" id="ARBA00023180"/>
    </source>
</evidence>
<dbReference type="Gene3D" id="3.30.379.10">
    <property type="entry name" value="Chitobiase/beta-hexosaminidase domain 2-like"/>
    <property type="match status" value="1"/>
</dbReference>
<dbReference type="CTD" id="31808"/>
<dbReference type="PANTHER" id="PTHR22600">
    <property type="entry name" value="BETA-HEXOSAMINIDASE"/>
    <property type="match status" value="1"/>
</dbReference>
<evidence type="ECO:0000256" key="14">
    <source>
        <dbReference type="PIRSR" id="PIRSR625705-1"/>
    </source>
</evidence>
<evidence type="ECO:0000256" key="4">
    <source>
        <dbReference type="ARBA" id="ARBA00022729"/>
    </source>
</evidence>
<dbReference type="RefSeq" id="XP_026737932.1">
    <property type="nucleotide sequence ID" value="XM_026882131.1"/>
</dbReference>
<feature type="active site" description="Proton donor" evidence="14">
    <location>
        <position position="398"/>
    </location>
</feature>
<keyword evidence="5" id="KW-0378">Hydrolase</keyword>
<evidence type="ECO:0000259" key="16">
    <source>
        <dbReference type="Pfam" id="PF00728"/>
    </source>
</evidence>
<dbReference type="InterPro" id="IPR017853">
    <property type="entry name" value="GH"/>
</dbReference>
<dbReference type="OrthoDB" id="428480at2759"/>
<dbReference type="InterPro" id="IPR029018">
    <property type="entry name" value="Hex-like_dom2"/>
</dbReference>
<feature type="domain" description="Glycoside hydrolase family 20 catalytic" evidence="16">
    <location>
        <begin position="233"/>
        <end position="572"/>
    </location>
</feature>
<evidence type="ECO:0000256" key="9">
    <source>
        <dbReference type="ARBA" id="ARBA00023295"/>
    </source>
</evidence>
<dbReference type="GO" id="GO:0000272">
    <property type="term" value="P:polysaccharide catabolic process"/>
    <property type="evidence" value="ECO:0007669"/>
    <property type="project" value="UniProtKB-KW"/>
</dbReference>
<comment type="similarity">
    <text evidence="2">Belongs to the glycosyl hydrolase 20 family.</text>
</comment>
<evidence type="ECO:0000256" key="11">
    <source>
        <dbReference type="ARBA" id="ARBA00070325"/>
    </source>
</evidence>
<proteinExistence type="inferred from homology"/>
<name>A0A7E5WC04_TRINI</name>
<dbReference type="CDD" id="cd06562">
    <property type="entry name" value="GH20_HexA_HexB-like"/>
    <property type="match status" value="1"/>
</dbReference>
<evidence type="ECO:0000256" key="8">
    <source>
        <dbReference type="ARBA" id="ARBA00023277"/>
    </source>
</evidence>
<dbReference type="Pfam" id="PF00728">
    <property type="entry name" value="Glyco_hydro_20"/>
    <property type="match status" value="1"/>
</dbReference>
<keyword evidence="10" id="KW-0624">Polysaccharide degradation</keyword>
<keyword evidence="4 15" id="KW-0732">Signal</keyword>
<dbReference type="SUPFAM" id="SSF51445">
    <property type="entry name" value="(Trans)glycosidases"/>
    <property type="match status" value="1"/>
</dbReference>
<evidence type="ECO:0000256" key="5">
    <source>
        <dbReference type="ARBA" id="ARBA00022801"/>
    </source>
</evidence>
<keyword evidence="6" id="KW-0146">Chitin degradation</keyword>
<accession>A0A7E5WC04</accession>
<dbReference type="GO" id="GO:0005886">
    <property type="term" value="C:plasma membrane"/>
    <property type="evidence" value="ECO:0007669"/>
    <property type="project" value="TreeGrafter"/>
</dbReference>
<gene>
    <name evidence="19" type="primary">LOC113501111</name>
</gene>
<dbReference type="InParanoid" id="A0A7E5WC04"/>
<keyword evidence="7" id="KW-0325">Glycoprotein</keyword>
<dbReference type="SUPFAM" id="SSF55545">
    <property type="entry name" value="beta-N-acetylhexosaminidase-like domain"/>
    <property type="match status" value="1"/>
</dbReference>
<keyword evidence="18" id="KW-1185">Reference proteome</keyword>
<evidence type="ECO:0000256" key="12">
    <source>
        <dbReference type="ARBA" id="ARBA00076634"/>
    </source>
</evidence>
<keyword evidence="8" id="KW-0119">Carbohydrate metabolism</keyword>
<dbReference type="Gene3D" id="3.20.20.80">
    <property type="entry name" value="Glycosidases"/>
    <property type="match status" value="1"/>
</dbReference>
<evidence type="ECO:0000256" key="15">
    <source>
        <dbReference type="SAM" id="SignalP"/>
    </source>
</evidence>
<evidence type="ECO:0000256" key="2">
    <source>
        <dbReference type="ARBA" id="ARBA00006285"/>
    </source>
</evidence>
<comment type="catalytic activity">
    <reaction evidence="1">
        <text>Hydrolysis of terminal non-reducing N-acetyl-D-hexosamine residues in N-acetyl-beta-D-hexosaminides.</text>
        <dbReference type="EC" id="3.2.1.52"/>
    </reaction>
</comment>
<sequence>MTVLQFVMASRWVLLAVVAVHLGHCIEENGLTDTISHVYEPTWMYKCVPDEGCQRTRHHQLSDNNTSLLFGSLDVCRTVCGRFGGLWPRPVTAAISMQTVGIHPNYLRFDLANVPVETRELLVEMTKVVGENLFAECDGDVTEMVETPVIVFMNVKTDDMTLSWETNEAYALDVQTKETQIAVHIHAETVYGARHALETFTQLVAADKPDYSDQKKCGLQLVTGAKIRDRPVYKHRGLLLDCSRHFIPMVDIKRTIDGMAANKMNIFHWHVTDSHSFPLESTRVPQFTRYGAYSANEIYSAEEVRELIKYAQVRGVRVVIEIDAPAHAGNGWQWGKEYGFGELAVCVNQWPWRHLCVEPPCGQLNPANPAMYRVLRDLYRDIAEAIPQPALLHMGGDEVCIECWNATEEITNYMKQKKFETNENGFIELWAEFHQKALEAWDQELEAANGTPPQPVMLWSSELTQAHRIQQHLSKERYVIQVWEPINSPLLNQLIKQGYRTVSVPKDIWYLDHGFWGTTKYSNWRRMYAHTLPRDDNFLGGEVAMWTEYLDEQGLDTRVWPRAAAVGERLWADPVSGVQGAEPRLQRQRARLLSRGLRPDALGPAWCAQHDAKCF</sequence>
<dbReference type="AlphaFoldDB" id="A0A7E5WC04"/>
<dbReference type="KEGG" id="tnl:113501111"/>
<evidence type="ECO:0000256" key="1">
    <source>
        <dbReference type="ARBA" id="ARBA00001231"/>
    </source>
</evidence>
<dbReference type="Proteomes" id="UP000322000">
    <property type="component" value="Chromosome 15"/>
</dbReference>
<feature type="signal peptide" evidence="15">
    <location>
        <begin position="1"/>
        <end position="25"/>
    </location>
</feature>
<evidence type="ECO:0000259" key="17">
    <source>
        <dbReference type="Pfam" id="PF14845"/>
    </source>
</evidence>
<dbReference type="GO" id="GO:0016231">
    <property type="term" value="F:beta-N-acetylglucosaminidase activity"/>
    <property type="evidence" value="ECO:0007669"/>
    <property type="project" value="TreeGrafter"/>
</dbReference>
<feature type="chain" id="PRO_5029020007" description="Chitooligosaccharidolytic beta-N-acetylglucosaminidase" evidence="15">
    <location>
        <begin position="26"/>
        <end position="615"/>
    </location>
</feature>
<protein>
    <recommendedName>
        <fullName evidence="11">Chitooligosaccharidolytic beta-N-acetylglucosaminidase</fullName>
        <ecNumber evidence="3">3.2.1.52</ecNumber>
    </recommendedName>
    <alternativeName>
        <fullName evidence="13">Beta-GlcNAcase</fullName>
    </alternativeName>
    <alternativeName>
        <fullName evidence="12">Beta-hexosaminidase</fullName>
    </alternativeName>
</protein>
<evidence type="ECO:0000256" key="6">
    <source>
        <dbReference type="ARBA" id="ARBA00023024"/>
    </source>
</evidence>
<dbReference type="FunCoup" id="A0A7E5WC04">
    <property type="interactions" value="602"/>
</dbReference>
<reference evidence="19" key="1">
    <citation type="submission" date="2025-08" db="UniProtKB">
        <authorList>
            <consortium name="RefSeq"/>
        </authorList>
    </citation>
    <scope>IDENTIFICATION</scope>
</reference>
<evidence type="ECO:0000256" key="10">
    <source>
        <dbReference type="ARBA" id="ARBA00023326"/>
    </source>
</evidence>
<dbReference type="PRINTS" id="PR00738">
    <property type="entry name" value="GLHYDRLASE20"/>
</dbReference>
<dbReference type="FunFam" id="3.20.20.80:FF:000063">
    <property type="entry name" value="Beta-hexosaminidase"/>
    <property type="match status" value="1"/>
</dbReference>
<feature type="domain" description="Beta-hexosaminidase eukaryotic type N-terminal" evidence="17">
    <location>
        <begin position="153"/>
        <end position="203"/>
    </location>
</feature>
<dbReference type="InterPro" id="IPR029019">
    <property type="entry name" value="HEX_eukaryotic_N"/>
</dbReference>
<dbReference type="Pfam" id="PF14845">
    <property type="entry name" value="Glycohydro_20b2"/>
    <property type="match status" value="1"/>
</dbReference>